<sequence length="90" mass="10151">MGLCFWLAGFVSFSRGNKRERKKASQTIKSRFGGFMFFGEARNHGFLRANISQTNYPESIMQSTAKEEYSLSSAKVSPCRSPLNHAKSCF</sequence>
<dbReference type="EMBL" id="GGFL01010485">
    <property type="protein sequence ID" value="MBW74663.1"/>
    <property type="molecule type" value="Transcribed_RNA"/>
</dbReference>
<dbReference type="AlphaFoldDB" id="A0A2M4DAQ6"/>
<reference evidence="1" key="1">
    <citation type="submission" date="2018-01" db="EMBL/GenBank/DDBJ databases">
        <title>An insight into the sialome of Amazonian anophelines.</title>
        <authorList>
            <person name="Ribeiro J.M."/>
            <person name="Scarpassa V."/>
            <person name="Calvo E."/>
        </authorList>
    </citation>
    <scope>NUCLEOTIDE SEQUENCE</scope>
</reference>
<name>A0A2M4DAQ6_ANODA</name>
<protein>
    <submittedName>
        <fullName evidence="1">Putative secreted protein</fullName>
    </submittedName>
</protein>
<organism evidence="1">
    <name type="scientific">Anopheles darlingi</name>
    <name type="common">Mosquito</name>
    <dbReference type="NCBI Taxonomy" id="43151"/>
    <lineage>
        <taxon>Eukaryota</taxon>
        <taxon>Metazoa</taxon>
        <taxon>Ecdysozoa</taxon>
        <taxon>Arthropoda</taxon>
        <taxon>Hexapoda</taxon>
        <taxon>Insecta</taxon>
        <taxon>Pterygota</taxon>
        <taxon>Neoptera</taxon>
        <taxon>Endopterygota</taxon>
        <taxon>Diptera</taxon>
        <taxon>Nematocera</taxon>
        <taxon>Culicoidea</taxon>
        <taxon>Culicidae</taxon>
        <taxon>Anophelinae</taxon>
        <taxon>Anopheles</taxon>
    </lineage>
</organism>
<evidence type="ECO:0000313" key="1">
    <source>
        <dbReference type="EMBL" id="MBW74663.1"/>
    </source>
</evidence>
<proteinExistence type="predicted"/>
<accession>A0A2M4DAQ6</accession>